<dbReference type="Proteomes" id="UP000727962">
    <property type="component" value="Unassembled WGS sequence"/>
</dbReference>
<keyword evidence="1" id="KW-0732">Signal</keyword>
<sequence>MIRPALALALALAGAMARAERILLIPLDSRPAAGQFAQMIARIAAVDMRMPPYGALGRFTRAGNPDTILTWLAHQDFSDVTAVIASTDMLAYGGLIASRVNDVPMEQALWRLRKFEEIRRQHPAVRFYAYSAIMRLAPTATRQSAPWRTYLERYAEVQDRYSRVKSPADFTTLKNLIRRIPSGEIDRYEATRQRDHAVQVELVHMIGRGTLDYLVLGQDDARPFGPHVPETQHLHEVVSGLGVDGKVYFCEGIDQHANVLLSRALLSQADWTPRIRVVFADDAARHRYAYYESRPIEQSLRDQIIASGARPVLSDNAYDYALYVNTPSRRPGPFKTFLDALGEELDQGFPVAVADINLAKDGTADPEFYQDLFQQGRMMRLLSFAGWNTAGNSLGTAIPAANVYLLARRIGTDPLARELAQREFLLHRLVNDYGFHKLTRPMAYQMIDEKLGASRDETGEPLFSDVQEFVRDDLALHLRHTYEEQFQGKRFYAGTRAYEVSDLTDVKIFLPWPRAYEVRLEFRLRARPMSGE</sequence>
<dbReference type="InterPro" id="IPR025394">
    <property type="entry name" value="DUF4127"/>
</dbReference>
<evidence type="ECO:0000313" key="3">
    <source>
        <dbReference type="Proteomes" id="UP000727962"/>
    </source>
</evidence>
<feature type="chain" id="PRO_5036990402" evidence="1">
    <location>
        <begin position="20"/>
        <end position="532"/>
    </location>
</feature>
<accession>A0A931LU74</accession>
<dbReference type="EMBL" id="JACOSL010000065">
    <property type="protein sequence ID" value="MBI1757550.1"/>
    <property type="molecule type" value="Genomic_DNA"/>
</dbReference>
<evidence type="ECO:0000256" key="1">
    <source>
        <dbReference type="SAM" id="SignalP"/>
    </source>
</evidence>
<gene>
    <name evidence="2" type="ORF">HYR64_10650</name>
</gene>
<reference evidence="2" key="1">
    <citation type="submission" date="2020-07" db="EMBL/GenBank/DDBJ databases">
        <title>Huge and variable diversity of episymbiotic CPR bacteria and DPANN archaea in groundwater ecosystems.</title>
        <authorList>
            <person name="He C.Y."/>
            <person name="Keren R."/>
            <person name="Whittaker M."/>
            <person name="Farag I.F."/>
            <person name="Doudna J."/>
            <person name="Cate J.H.D."/>
            <person name="Banfield J.F."/>
        </authorList>
    </citation>
    <scope>NUCLEOTIDE SEQUENCE</scope>
    <source>
        <strain evidence="2">NC_groundwater_17_Pr7_B-0.1um_64_12</strain>
    </source>
</reference>
<dbReference type="Pfam" id="PF13552">
    <property type="entry name" value="DUF4127"/>
    <property type="match status" value="1"/>
</dbReference>
<protein>
    <submittedName>
        <fullName evidence="2">DUF4127 family protein</fullName>
    </submittedName>
</protein>
<organism evidence="2 3">
    <name type="scientific">Fimbriimonas ginsengisoli</name>
    <dbReference type="NCBI Taxonomy" id="1005039"/>
    <lineage>
        <taxon>Bacteria</taxon>
        <taxon>Bacillati</taxon>
        <taxon>Armatimonadota</taxon>
        <taxon>Fimbriimonadia</taxon>
        <taxon>Fimbriimonadales</taxon>
        <taxon>Fimbriimonadaceae</taxon>
        <taxon>Fimbriimonas</taxon>
    </lineage>
</organism>
<dbReference type="AlphaFoldDB" id="A0A931LU74"/>
<name>A0A931LU74_FIMGI</name>
<comment type="caution">
    <text evidence="2">The sequence shown here is derived from an EMBL/GenBank/DDBJ whole genome shotgun (WGS) entry which is preliminary data.</text>
</comment>
<evidence type="ECO:0000313" key="2">
    <source>
        <dbReference type="EMBL" id="MBI1757550.1"/>
    </source>
</evidence>
<feature type="signal peptide" evidence="1">
    <location>
        <begin position="1"/>
        <end position="19"/>
    </location>
</feature>
<proteinExistence type="predicted"/>